<reference evidence="2 3" key="1">
    <citation type="submission" date="2023-03" db="EMBL/GenBank/DDBJ databases">
        <title>Paludisphaera mucosa sp. nov. a novel planctomycete from northern fen.</title>
        <authorList>
            <person name="Ivanova A."/>
        </authorList>
    </citation>
    <scope>NUCLEOTIDE SEQUENCE [LARGE SCALE GENOMIC DNA]</scope>
    <source>
        <strain evidence="2 3">Pla2</strain>
    </source>
</reference>
<dbReference type="Pfam" id="PF11026">
    <property type="entry name" value="DUF2721"/>
    <property type="match status" value="1"/>
</dbReference>
<accession>A0ABT6F704</accession>
<feature type="transmembrane region" description="Helical" evidence="1">
    <location>
        <begin position="88"/>
        <end position="108"/>
    </location>
</feature>
<name>A0ABT6F704_9BACT</name>
<feature type="transmembrane region" description="Helical" evidence="1">
    <location>
        <begin position="114"/>
        <end position="139"/>
    </location>
</feature>
<proteinExistence type="predicted"/>
<keyword evidence="1" id="KW-0812">Transmembrane</keyword>
<organism evidence="2 3">
    <name type="scientific">Paludisphaera mucosa</name>
    <dbReference type="NCBI Taxonomy" id="3030827"/>
    <lineage>
        <taxon>Bacteria</taxon>
        <taxon>Pseudomonadati</taxon>
        <taxon>Planctomycetota</taxon>
        <taxon>Planctomycetia</taxon>
        <taxon>Isosphaerales</taxon>
        <taxon>Isosphaeraceae</taxon>
        <taxon>Paludisphaera</taxon>
    </lineage>
</organism>
<protein>
    <submittedName>
        <fullName evidence="2">DUF2721 domain-containing protein</fullName>
    </submittedName>
</protein>
<evidence type="ECO:0000256" key="1">
    <source>
        <dbReference type="SAM" id="Phobius"/>
    </source>
</evidence>
<sequence>MPAASLTDSYATLSAMITPALFMTATGSLIISTSNRMSRIVDRIRQLNLEGDDLCRGVKPTDFVEDRLEHIAVQLDRMILRSDLIRRTLTLLYLAMAMYVGTSLTLALNTLLGGWLLIVPTTLAILGVGLMLAACVQLIREAHIALRNNRLEILFYRKLRNQRACEPAASSGEEPPVAKLG</sequence>
<gene>
    <name evidence="2" type="ORF">PZE19_05300</name>
</gene>
<dbReference type="InterPro" id="IPR021279">
    <property type="entry name" value="DUF2721"/>
</dbReference>
<comment type="caution">
    <text evidence="2">The sequence shown here is derived from an EMBL/GenBank/DDBJ whole genome shotgun (WGS) entry which is preliminary data.</text>
</comment>
<keyword evidence="3" id="KW-1185">Reference proteome</keyword>
<feature type="transmembrane region" description="Helical" evidence="1">
    <location>
        <begin position="12"/>
        <end position="31"/>
    </location>
</feature>
<dbReference type="EMBL" id="JARRAG010000001">
    <property type="protein sequence ID" value="MDG3003175.1"/>
    <property type="molecule type" value="Genomic_DNA"/>
</dbReference>
<evidence type="ECO:0000313" key="3">
    <source>
        <dbReference type="Proteomes" id="UP001216907"/>
    </source>
</evidence>
<evidence type="ECO:0000313" key="2">
    <source>
        <dbReference type="EMBL" id="MDG3003175.1"/>
    </source>
</evidence>
<dbReference type="RefSeq" id="WP_277859530.1">
    <property type="nucleotide sequence ID" value="NZ_JARRAG010000001.1"/>
</dbReference>
<dbReference type="Proteomes" id="UP001216907">
    <property type="component" value="Unassembled WGS sequence"/>
</dbReference>
<keyword evidence="1" id="KW-1133">Transmembrane helix</keyword>
<keyword evidence="1" id="KW-0472">Membrane</keyword>